<dbReference type="InterPro" id="IPR032675">
    <property type="entry name" value="LRR_dom_sf"/>
</dbReference>
<evidence type="ECO:0000256" key="3">
    <source>
        <dbReference type="ARBA" id="ARBA00022475"/>
    </source>
</evidence>
<comment type="subcellular location">
    <subcellularLocation>
        <location evidence="1">Cell membrane</location>
        <topology evidence="1">Single-pass type I membrane protein</topology>
    </subcellularLocation>
</comment>
<keyword evidence="12" id="KW-1185">Reference proteome</keyword>
<name>A0ABQ7EWE0_BRACR</name>
<keyword evidence="8" id="KW-0472">Membrane</keyword>
<comment type="caution">
    <text evidence="11">The sequence shown here is derived from an EMBL/GenBank/DDBJ whole genome shotgun (WGS) entry which is preliminary data.</text>
</comment>
<dbReference type="Pfam" id="PF00560">
    <property type="entry name" value="LRR_1"/>
    <property type="match status" value="1"/>
</dbReference>
<dbReference type="SUPFAM" id="SSF52058">
    <property type="entry name" value="L domain-like"/>
    <property type="match status" value="1"/>
</dbReference>
<evidence type="ECO:0000256" key="1">
    <source>
        <dbReference type="ARBA" id="ARBA00004251"/>
    </source>
</evidence>
<evidence type="ECO:0000313" key="12">
    <source>
        <dbReference type="Proteomes" id="UP000266723"/>
    </source>
</evidence>
<evidence type="ECO:0000256" key="4">
    <source>
        <dbReference type="ARBA" id="ARBA00022614"/>
    </source>
</evidence>
<keyword evidence="5" id="KW-0812">Transmembrane</keyword>
<keyword evidence="4" id="KW-0433">Leucine-rich repeat</keyword>
<evidence type="ECO:0000313" key="11">
    <source>
        <dbReference type="EMBL" id="KAF3607398.1"/>
    </source>
</evidence>
<gene>
    <name evidence="11" type="ORF">DY000_02047280</name>
</gene>
<dbReference type="Gene3D" id="3.80.10.10">
    <property type="entry name" value="Ribonuclease Inhibitor"/>
    <property type="match status" value="1"/>
</dbReference>
<reference evidence="11 12" key="1">
    <citation type="journal article" date="2020" name="BMC Genomics">
        <title>Intraspecific diversification of the crop wild relative Brassica cretica Lam. using demographic model selection.</title>
        <authorList>
            <person name="Kioukis A."/>
            <person name="Michalopoulou V.A."/>
            <person name="Briers L."/>
            <person name="Pirintsos S."/>
            <person name="Studholme D.J."/>
            <person name="Pavlidis P."/>
            <person name="Sarris P.F."/>
        </authorList>
    </citation>
    <scope>NUCLEOTIDE SEQUENCE [LARGE SCALE GENOMIC DNA]</scope>
    <source>
        <strain evidence="12">cv. PFS-1207/04</strain>
    </source>
</reference>
<sequence>MKKPDDAEYEDAYMKDSVNDIGVFHSMYIVNKGVDTIFKQIRIDFISIDFFENIPESSIGLLKGLRLLLSNAFASNVPSSLANLKNLEALDLSRNQLSGQIPRELGRLSFLSAINFSHNHLEGPVPRSTQFQSQPCSSFVDNPKQLVLRKSVEKIVSRNTFIFEAKRFTAVETMSKVYEEVAQVIGDGCYITYIIPDSVASRALHQVIMDVTSDRGLKPMRGFCRIYGPWMMPNWLLRAGG</sequence>
<keyword evidence="10" id="KW-0325">Glycoprotein</keyword>
<accession>A0ABQ7EWE0</accession>
<comment type="similarity">
    <text evidence="2">Belongs to the RLP family.</text>
</comment>
<keyword evidence="7" id="KW-1133">Transmembrane helix</keyword>
<keyword evidence="3" id="KW-1003">Cell membrane</keyword>
<keyword evidence="9" id="KW-0675">Receptor</keyword>
<evidence type="ECO:0000256" key="6">
    <source>
        <dbReference type="ARBA" id="ARBA00022737"/>
    </source>
</evidence>
<evidence type="ECO:0000256" key="10">
    <source>
        <dbReference type="ARBA" id="ARBA00023180"/>
    </source>
</evidence>
<protein>
    <submittedName>
        <fullName evidence="11">Uncharacterized protein</fullName>
    </submittedName>
</protein>
<keyword evidence="6" id="KW-0677">Repeat</keyword>
<evidence type="ECO:0000256" key="2">
    <source>
        <dbReference type="ARBA" id="ARBA00009592"/>
    </source>
</evidence>
<evidence type="ECO:0000256" key="9">
    <source>
        <dbReference type="ARBA" id="ARBA00023170"/>
    </source>
</evidence>
<dbReference type="PANTHER" id="PTHR27004">
    <property type="entry name" value="RECEPTOR-LIKE PROTEIN 12 ISOFORM X1"/>
    <property type="match status" value="1"/>
</dbReference>
<dbReference type="PANTHER" id="PTHR27004:SF454">
    <property type="entry name" value="RECEPTOR-LIKE PROTEIN 30"/>
    <property type="match status" value="1"/>
</dbReference>
<dbReference type="EMBL" id="QGKV02000297">
    <property type="protein sequence ID" value="KAF3607398.1"/>
    <property type="molecule type" value="Genomic_DNA"/>
</dbReference>
<evidence type="ECO:0000256" key="7">
    <source>
        <dbReference type="ARBA" id="ARBA00022989"/>
    </source>
</evidence>
<organism evidence="11 12">
    <name type="scientific">Brassica cretica</name>
    <name type="common">Mustard</name>
    <dbReference type="NCBI Taxonomy" id="69181"/>
    <lineage>
        <taxon>Eukaryota</taxon>
        <taxon>Viridiplantae</taxon>
        <taxon>Streptophyta</taxon>
        <taxon>Embryophyta</taxon>
        <taxon>Tracheophyta</taxon>
        <taxon>Spermatophyta</taxon>
        <taxon>Magnoliopsida</taxon>
        <taxon>eudicotyledons</taxon>
        <taxon>Gunneridae</taxon>
        <taxon>Pentapetalae</taxon>
        <taxon>rosids</taxon>
        <taxon>malvids</taxon>
        <taxon>Brassicales</taxon>
        <taxon>Brassicaceae</taxon>
        <taxon>Brassiceae</taxon>
        <taxon>Brassica</taxon>
    </lineage>
</organism>
<evidence type="ECO:0000256" key="8">
    <source>
        <dbReference type="ARBA" id="ARBA00023136"/>
    </source>
</evidence>
<dbReference type="Proteomes" id="UP000266723">
    <property type="component" value="Unassembled WGS sequence"/>
</dbReference>
<evidence type="ECO:0000256" key="5">
    <source>
        <dbReference type="ARBA" id="ARBA00022692"/>
    </source>
</evidence>
<proteinExistence type="inferred from homology"/>
<dbReference type="InterPro" id="IPR001611">
    <property type="entry name" value="Leu-rich_rpt"/>
</dbReference>